<dbReference type="GO" id="GO:0005783">
    <property type="term" value="C:endoplasmic reticulum"/>
    <property type="evidence" value="ECO:0007669"/>
    <property type="project" value="TreeGrafter"/>
</dbReference>
<keyword evidence="14" id="KW-1133">Transmembrane helix</keyword>
<dbReference type="Gene3D" id="3.40.640.10">
    <property type="entry name" value="Type I PLP-dependent aspartate aminotransferase-like (Major domain)"/>
    <property type="match status" value="1"/>
</dbReference>
<keyword evidence="6" id="KW-0808">Transferase</keyword>
<dbReference type="FunFam" id="3.40.640.10:FF:000049">
    <property type="entry name" value="serine palmitoyltransferase 1 isoform X1"/>
    <property type="match status" value="1"/>
</dbReference>
<dbReference type="PANTHER" id="PTHR13693:SF2">
    <property type="entry name" value="SERINE PALMITOYLTRANSFERASE 1"/>
    <property type="match status" value="1"/>
</dbReference>
<evidence type="ECO:0000256" key="3">
    <source>
        <dbReference type="ARBA" id="ARBA00004991"/>
    </source>
</evidence>
<sequence>MASAFIPQTWEMYDMIQALLQAPSYHLFFEALLIIWIFKLLFFSKAYAPESVLTEKEKEELIAEWQPEPLAPEIPEDHPVLKAMETNIITGKPGKYVNINGKSCVNMATLNFLGMAGNPSVESAAIETLKKYGVGSCGPRGFYGTMDVHLELEDKLAKFMNCEEAILYAFGFATIASAIPAYSKRGDVIFADEGVCFAIQKGLVASRSKIKWFKHNDMEDLERLLLEQAKEDKKNPKKAKVTRRFVVVEGLYMNYGDICPLPKLVELKWKYKVRLFVEESLSFGVLGSSGKGITEHYNISPDEVDLIAASLENAIGSTGGFCCGKKYIIDHQRLSGLGYCFSASLPPMLATAAIESLRLIGEKPRMLVELRENCEKIHNRLKEINGTDIIGEPLSPVKHIRLAEPSTDRDFDLQTLQKIADLSRDNKVAITLARYLEEEEHKLPLPSIRISVNNQLSDEEIDNVSSVLSDAFQKSISH</sequence>
<evidence type="ECO:0000256" key="7">
    <source>
        <dbReference type="ARBA" id="ARBA00022898"/>
    </source>
</evidence>
<evidence type="ECO:0000256" key="11">
    <source>
        <dbReference type="ARBA" id="ARBA00041066"/>
    </source>
</evidence>
<keyword evidence="9" id="KW-0443">Lipid metabolism</keyword>
<keyword evidence="14" id="KW-0812">Transmembrane</keyword>
<dbReference type="InterPro" id="IPR050087">
    <property type="entry name" value="AON_synthase_class-II"/>
</dbReference>
<comment type="similarity">
    <text evidence="4">Belongs to the class-II pyridoxal-phosphate-dependent aminotransferase family.</text>
</comment>
<accession>A0A8B8AP39</accession>
<feature type="domain" description="Aminotransferase class I/classII large" evidence="15">
    <location>
        <begin position="104"/>
        <end position="464"/>
    </location>
</feature>
<dbReference type="InterPro" id="IPR015421">
    <property type="entry name" value="PyrdxlP-dep_Trfase_major"/>
</dbReference>
<evidence type="ECO:0000256" key="12">
    <source>
        <dbReference type="ARBA" id="ARBA00041765"/>
    </source>
</evidence>
<evidence type="ECO:0000256" key="10">
    <source>
        <dbReference type="ARBA" id="ARBA00023315"/>
    </source>
</evidence>
<feature type="transmembrane region" description="Helical" evidence="14">
    <location>
        <begin position="25"/>
        <end position="43"/>
    </location>
</feature>
<comment type="pathway">
    <text evidence="3">Sphingolipid metabolism.</text>
</comment>
<reference evidence="17" key="1">
    <citation type="submission" date="2025-08" db="UniProtKB">
        <authorList>
            <consortium name="RefSeq"/>
        </authorList>
    </citation>
    <scope>IDENTIFICATION</scope>
    <source>
        <tissue evidence="17">Whole sample</tissue>
    </source>
</reference>
<keyword evidence="8" id="KW-0746">Sphingolipid metabolism</keyword>
<evidence type="ECO:0000256" key="8">
    <source>
        <dbReference type="ARBA" id="ARBA00022919"/>
    </source>
</evidence>
<evidence type="ECO:0000259" key="15">
    <source>
        <dbReference type="Pfam" id="PF00155"/>
    </source>
</evidence>
<dbReference type="EC" id="2.3.1.50" evidence="5"/>
<evidence type="ECO:0000313" key="16">
    <source>
        <dbReference type="Proteomes" id="UP000694844"/>
    </source>
</evidence>
<dbReference type="GO" id="GO:0046513">
    <property type="term" value="P:ceramide biosynthetic process"/>
    <property type="evidence" value="ECO:0007669"/>
    <property type="project" value="TreeGrafter"/>
</dbReference>
<proteinExistence type="inferred from homology"/>
<evidence type="ECO:0000256" key="1">
    <source>
        <dbReference type="ARBA" id="ARBA00001933"/>
    </source>
</evidence>
<dbReference type="InterPro" id="IPR004839">
    <property type="entry name" value="Aminotransferase_I/II_large"/>
</dbReference>
<keyword evidence="7" id="KW-0663">Pyridoxal phosphate</keyword>
<dbReference type="Gene3D" id="3.90.1150.10">
    <property type="entry name" value="Aspartate Aminotransferase, domain 1"/>
    <property type="match status" value="1"/>
</dbReference>
<evidence type="ECO:0000256" key="6">
    <source>
        <dbReference type="ARBA" id="ARBA00022679"/>
    </source>
</evidence>
<dbReference type="GO" id="GO:0016020">
    <property type="term" value="C:membrane"/>
    <property type="evidence" value="ECO:0007669"/>
    <property type="project" value="GOC"/>
</dbReference>
<dbReference type="OrthoDB" id="3168162at2759"/>
<comment type="cofactor">
    <cofactor evidence="1">
        <name>pyridoxal 5'-phosphate</name>
        <dbReference type="ChEBI" id="CHEBI:597326"/>
    </cofactor>
</comment>
<gene>
    <name evidence="17" type="primary">LOC111103667</name>
</gene>
<dbReference type="GO" id="GO:0030170">
    <property type="term" value="F:pyridoxal phosphate binding"/>
    <property type="evidence" value="ECO:0007669"/>
    <property type="project" value="InterPro"/>
</dbReference>
<dbReference type="InterPro" id="IPR015424">
    <property type="entry name" value="PyrdxlP-dep_Trfase"/>
</dbReference>
<protein>
    <recommendedName>
        <fullName evidence="11">Serine palmitoyltransferase 1</fullName>
        <ecNumber evidence="5">2.3.1.50</ecNumber>
    </recommendedName>
    <alternativeName>
        <fullName evidence="12">Long chain base biosynthesis protein 1</fullName>
    </alternativeName>
    <alternativeName>
        <fullName evidence="13">Serine-palmitoyl-CoA transferase 1</fullName>
    </alternativeName>
</protein>
<dbReference type="GO" id="GO:0046512">
    <property type="term" value="P:sphingosine biosynthetic process"/>
    <property type="evidence" value="ECO:0007669"/>
    <property type="project" value="TreeGrafter"/>
</dbReference>
<comment type="pathway">
    <text evidence="2">Lipid metabolism; sphingolipid metabolism.</text>
</comment>
<dbReference type="Proteomes" id="UP000694844">
    <property type="component" value="Chromosome 7"/>
</dbReference>
<dbReference type="Pfam" id="PF00155">
    <property type="entry name" value="Aminotran_1_2"/>
    <property type="match status" value="1"/>
</dbReference>
<evidence type="ECO:0000256" key="9">
    <source>
        <dbReference type="ARBA" id="ARBA00023098"/>
    </source>
</evidence>
<evidence type="ECO:0000256" key="14">
    <source>
        <dbReference type="SAM" id="Phobius"/>
    </source>
</evidence>
<dbReference type="GeneID" id="111103667"/>
<keyword evidence="14" id="KW-0472">Membrane</keyword>
<evidence type="ECO:0000256" key="4">
    <source>
        <dbReference type="ARBA" id="ARBA00008392"/>
    </source>
</evidence>
<feature type="transmembrane region" description="Helical" evidence="14">
    <location>
        <begin position="165"/>
        <end position="183"/>
    </location>
</feature>
<evidence type="ECO:0000256" key="2">
    <source>
        <dbReference type="ARBA" id="ARBA00004760"/>
    </source>
</evidence>
<keyword evidence="10" id="KW-0012">Acyltransferase</keyword>
<evidence type="ECO:0000256" key="13">
    <source>
        <dbReference type="ARBA" id="ARBA00042649"/>
    </source>
</evidence>
<dbReference type="SUPFAM" id="SSF53383">
    <property type="entry name" value="PLP-dependent transferases"/>
    <property type="match status" value="1"/>
</dbReference>
<dbReference type="InterPro" id="IPR015422">
    <property type="entry name" value="PyrdxlP-dep_Trfase_small"/>
</dbReference>
<organism evidence="16 17">
    <name type="scientific">Crassostrea virginica</name>
    <name type="common">Eastern oyster</name>
    <dbReference type="NCBI Taxonomy" id="6565"/>
    <lineage>
        <taxon>Eukaryota</taxon>
        <taxon>Metazoa</taxon>
        <taxon>Spiralia</taxon>
        <taxon>Lophotrochozoa</taxon>
        <taxon>Mollusca</taxon>
        <taxon>Bivalvia</taxon>
        <taxon>Autobranchia</taxon>
        <taxon>Pteriomorphia</taxon>
        <taxon>Ostreida</taxon>
        <taxon>Ostreoidea</taxon>
        <taxon>Ostreidae</taxon>
        <taxon>Crassostrea</taxon>
    </lineage>
</organism>
<dbReference type="PANTHER" id="PTHR13693">
    <property type="entry name" value="CLASS II AMINOTRANSFERASE/8-AMINO-7-OXONONANOATE SYNTHASE"/>
    <property type="match status" value="1"/>
</dbReference>
<dbReference type="GO" id="GO:0004758">
    <property type="term" value="F:serine C-palmitoyltransferase activity"/>
    <property type="evidence" value="ECO:0007669"/>
    <property type="project" value="UniProtKB-EC"/>
</dbReference>
<keyword evidence="16" id="KW-1185">Reference proteome</keyword>
<dbReference type="RefSeq" id="XP_022292796.1">
    <property type="nucleotide sequence ID" value="XM_022437088.1"/>
</dbReference>
<dbReference type="AlphaFoldDB" id="A0A8B8AP39"/>
<evidence type="ECO:0000313" key="17">
    <source>
        <dbReference type="RefSeq" id="XP_022292796.1"/>
    </source>
</evidence>
<dbReference type="KEGG" id="cvn:111103667"/>
<evidence type="ECO:0000256" key="5">
    <source>
        <dbReference type="ARBA" id="ARBA00013220"/>
    </source>
</evidence>
<name>A0A8B8AP39_CRAVI</name>